<evidence type="ECO:0000256" key="1">
    <source>
        <dbReference type="ARBA" id="ARBA00004141"/>
    </source>
</evidence>
<dbReference type="NCBIfam" id="TIGR00540">
    <property type="entry name" value="TPR_hemY_coli"/>
    <property type="match status" value="1"/>
</dbReference>
<dbReference type="GO" id="GO:0042168">
    <property type="term" value="P:heme metabolic process"/>
    <property type="evidence" value="ECO:0007669"/>
    <property type="project" value="InterPro"/>
</dbReference>
<evidence type="ECO:0000256" key="4">
    <source>
        <dbReference type="ARBA" id="ARBA00022692"/>
    </source>
</evidence>
<protein>
    <submittedName>
        <fullName evidence="10">HemY domain protein</fullName>
    </submittedName>
</protein>
<evidence type="ECO:0000259" key="9">
    <source>
        <dbReference type="Pfam" id="PF07219"/>
    </source>
</evidence>
<evidence type="ECO:0000256" key="5">
    <source>
        <dbReference type="ARBA" id="ARBA00022989"/>
    </source>
</evidence>
<proteinExistence type="predicted"/>
<dbReference type="AlphaFoldDB" id="A1WGQ6"/>
<dbReference type="KEGG" id="vei:Veis_1037"/>
<keyword evidence="4 8" id="KW-0812">Transmembrane</keyword>
<reference evidence="11" key="1">
    <citation type="submission" date="2006-12" db="EMBL/GenBank/DDBJ databases">
        <title>Complete sequence of chromosome 1 of Verminephrobacter eiseniae EF01-2.</title>
        <authorList>
            <person name="Copeland A."/>
            <person name="Lucas S."/>
            <person name="Lapidus A."/>
            <person name="Barry K."/>
            <person name="Detter J.C."/>
            <person name="Glavina del Rio T."/>
            <person name="Dalin E."/>
            <person name="Tice H."/>
            <person name="Pitluck S."/>
            <person name="Chertkov O."/>
            <person name="Brettin T."/>
            <person name="Bruce D."/>
            <person name="Han C."/>
            <person name="Tapia R."/>
            <person name="Gilna P."/>
            <person name="Schmutz J."/>
            <person name="Larimer F."/>
            <person name="Land M."/>
            <person name="Hauser L."/>
            <person name="Kyrpides N."/>
            <person name="Kim E."/>
            <person name="Stahl D."/>
            <person name="Richardson P."/>
        </authorList>
    </citation>
    <scope>NUCLEOTIDE SEQUENCE [LARGE SCALE GENOMIC DNA]</scope>
    <source>
        <strain evidence="11">EF01-2</strain>
    </source>
</reference>
<feature type="region of interest" description="Disordered" evidence="7">
    <location>
        <begin position="409"/>
        <end position="431"/>
    </location>
</feature>
<keyword evidence="5 8" id="KW-1133">Transmembrane helix</keyword>
<dbReference type="STRING" id="391735.Veis_1037"/>
<dbReference type="GeneID" id="76459711"/>
<keyword evidence="3" id="KW-1003">Cell membrane</keyword>
<keyword evidence="6 8" id="KW-0472">Membrane</keyword>
<name>A1WGQ6_VEREI</name>
<dbReference type="EMBL" id="CP000542">
    <property type="protein sequence ID" value="ABM56813.1"/>
    <property type="molecule type" value="Genomic_DNA"/>
</dbReference>
<feature type="domain" description="HemY N-terminal" evidence="9">
    <location>
        <begin position="26"/>
        <end position="127"/>
    </location>
</feature>
<sequence>MRAALWLLSLFAVAVAVALFAGNNQGTVTLYWPPYRIDLSLNLVLLLLACSFAIWHAALRALAALLELPRQARRWRQQQKERAMHGALLDALTHMLGGRFLRARKTAAAALAQEQALAASGAAATPHARQLRALAHMIAAESSHALQDRALRESHWHRALQQTPAGGSANEQELREGIQMRAAHWSLDERDPDAALERLAALSQGAARRTLALRIKLRAARLARQTQEALDTARLLGKHRAFSPDAAQSLVRSLATELIHGARDSAQLQQIWQGLESAERQMPELAIHAARQLAALGGAASQVRAWLLPVWERMLEQPGALTDQHALMLVQTLEAAGLDALDAAWLARIESAQQAQPRDARLQYLAGMACLKHQLWGKSQQLLTQASQQLTDASLRASAWRHLAELAEQRGDDSAAASAWKKAAGKALEEP</sequence>
<dbReference type="RefSeq" id="WP_011808825.1">
    <property type="nucleotide sequence ID" value="NC_008786.1"/>
</dbReference>
<dbReference type="HOGENOM" id="CLU_037501_0_1_4"/>
<feature type="transmembrane region" description="Helical" evidence="8">
    <location>
        <begin position="44"/>
        <end position="66"/>
    </location>
</feature>
<dbReference type="OrthoDB" id="9151794at2"/>
<accession>A1WGQ6</accession>
<evidence type="ECO:0000313" key="11">
    <source>
        <dbReference type="Proteomes" id="UP000000374"/>
    </source>
</evidence>
<dbReference type="InterPro" id="IPR005254">
    <property type="entry name" value="Heme_biosyn_assoc_TPR_pro"/>
</dbReference>
<dbReference type="eggNOG" id="COG3071">
    <property type="taxonomic scope" value="Bacteria"/>
</dbReference>
<dbReference type="GO" id="GO:0005886">
    <property type="term" value="C:plasma membrane"/>
    <property type="evidence" value="ECO:0007669"/>
    <property type="project" value="UniProtKB-SubCell"/>
</dbReference>
<keyword evidence="11" id="KW-1185">Reference proteome</keyword>
<evidence type="ECO:0000256" key="7">
    <source>
        <dbReference type="SAM" id="MobiDB-lite"/>
    </source>
</evidence>
<dbReference type="Pfam" id="PF07219">
    <property type="entry name" value="HemY_N"/>
    <property type="match status" value="1"/>
</dbReference>
<feature type="compositionally biased region" description="Low complexity" evidence="7">
    <location>
        <begin position="414"/>
        <end position="431"/>
    </location>
</feature>
<evidence type="ECO:0000256" key="8">
    <source>
        <dbReference type="SAM" id="Phobius"/>
    </source>
</evidence>
<dbReference type="InterPro" id="IPR010817">
    <property type="entry name" value="HemY_N"/>
</dbReference>
<comment type="subcellular location">
    <subcellularLocation>
        <location evidence="2">Cell membrane</location>
    </subcellularLocation>
    <subcellularLocation>
        <location evidence="1">Membrane</location>
        <topology evidence="1">Multi-pass membrane protein</topology>
    </subcellularLocation>
</comment>
<organism evidence="10 11">
    <name type="scientific">Verminephrobacter eiseniae (strain EF01-2)</name>
    <dbReference type="NCBI Taxonomy" id="391735"/>
    <lineage>
        <taxon>Bacteria</taxon>
        <taxon>Pseudomonadati</taxon>
        <taxon>Pseudomonadota</taxon>
        <taxon>Betaproteobacteria</taxon>
        <taxon>Burkholderiales</taxon>
        <taxon>Comamonadaceae</taxon>
        <taxon>Verminephrobacter</taxon>
    </lineage>
</organism>
<evidence type="ECO:0000256" key="3">
    <source>
        <dbReference type="ARBA" id="ARBA00022475"/>
    </source>
</evidence>
<gene>
    <name evidence="10" type="ordered locus">Veis_1037</name>
</gene>
<evidence type="ECO:0000256" key="2">
    <source>
        <dbReference type="ARBA" id="ARBA00004236"/>
    </source>
</evidence>
<evidence type="ECO:0000256" key="6">
    <source>
        <dbReference type="ARBA" id="ARBA00023136"/>
    </source>
</evidence>
<dbReference type="Proteomes" id="UP000000374">
    <property type="component" value="Chromosome"/>
</dbReference>
<evidence type="ECO:0000313" key="10">
    <source>
        <dbReference type="EMBL" id="ABM56813.1"/>
    </source>
</evidence>